<dbReference type="EMBL" id="GBRH01211433">
    <property type="protein sequence ID" value="JAD86462.1"/>
    <property type="molecule type" value="Transcribed_RNA"/>
</dbReference>
<reference evidence="1" key="1">
    <citation type="submission" date="2014-09" db="EMBL/GenBank/DDBJ databases">
        <authorList>
            <person name="Magalhaes I.L.F."/>
            <person name="Oliveira U."/>
            <person name="Santos F.R."/>
            <person name="Vidigal T.H.D.A."/>
            <person name="Brescovit A.D."/>
            <person name="Santos A.J."/>
        </authorList>
    </citation>
    <scope>NUCLEOTIDE SEQUENCE</scope>
    <source>
        <tissue evidence="1">Shoot tissue taken approximately 20 cm above the soil surface</tissue>
    </source>
</reference>
<organism evidence="1">
    <name type="scientific">Arundo donax</name>
    <name type="common">Giant reed</name>
    <name type="synonym">Donax arundinaceus</name>
    <dbReference type="NCBI Taxonomy" id="35708"/>
    <lineage>
        <taxon>Eukaryota</taxon>
        <taxon>Viridiplantae</taxon>
        <taxon>Streptophyta</taxon>
        <taxon>Embryophyta</taxon>
        <taxon>Tracheophyta</taxon>
        <taxon>Spermatophyta</taxon>
        <taxon>Magnoliopsida</taxon>
        <taxon>Liliopsida</taxon>
        <taxon>Poales</taxon>
        <taxon>Poaceae</taxon>
        <taxon>PACMAD clade</taxon>
        <taxon>Arundinoideae</taxon>
        <taxon>Arundineae</taxon>
        <taxon>Arundo</taxon>
    </lineage>
</organism>
<proteinExistence type="predicted"/>
<protein>
    <submittedName>
        <fullName evidence="1">Uncharacterized protein</fullName>
    </submittedName>
</protein>
<dbReference type="AlphaFoldDB" id="A0A0A9DRS4"/>
<evidence type="ECO:0000313" key="1">
    <source>
        <dbReference type="EMBL" id="JAD86462.1"/>
    </source>
</evidence>
<sequence length="96" mass="10461">MQNASEQSHQQISLPVTNLSSAYHSQFRRCSTEHKGGPYFPLPFSVQTLSHELLAFDASNCWPGPSNNGASAPLTPPFFGFVLIPSKRKTNLASSP</sequence>
<accession>A0A0A9DRS4</accession>
<reference evidence="1" key="2">
    <citation type="journal article" date="2015" name="Data Brief">
        <title>Shoot transcriptome of the giant reed, Arundo donax.</title>
        <authorList>
            <person name="Barrero R.A."/>
            <person name="Guerrero F.D."/>
            <person name="Moolhuijzen P."/>
            <person name="Goolsby J.A."/>
            <person name="Tidwell J."/>
            <person name="Bellgard S.E."/>
            <person name="Bellgard M.I."/>
        </authorList>
    </citation>
    <scope>NUCLEOTIDE SEQUENCE</scope>
    <source>
        <tissue evidence="1">Shoot tissue taken approximately 20 cm above the soil surface</tissue>
    </source>
</reference>
<name>A0A0A9DRS4_ARUDO</name>